<proteinExistence type="predicted"/>
<feature type="compositionally biased region" description="Polar residues" evidence="1">
    <location>
        <begin position="21"/>
        <end position="50"/>
    </location>
</feature>
<comment type="caution">
    <text evidence="2">The sequence shown here is derived from an EMBL/GenBank/DDBJ whole genome shotgun (WGS) entry which is preliminary data.</text>
</comment>
<keyword evidence="3" id="KW-1185">Reference proteome</keyword>
<feature type="compositionally biased region" description="Polar residues" evidence="1">
    <location>
        <begin position="87"/>
        <end position="98"/>
    </location>
</feature>
<name>A0AAV9PQL4_9PEZI</name>
<feature type="compositionally biased region" description="Low complexity" evidence="1">
    <location>
        <begin position="51"/>
        <end position="60"/>
    </location>
</feature>
<dbReference type="AlphaFoldDB" id="A0AAV9PQL4"/>
<organism evidence="2 3">
    <name type="scientific">Vermiconidia calcicola</name>
    <dbReference type="NCBI Taxonomy" id="1690605"/>
    <lineage>
        <taxon>Eukaryota</taxon>
        <taxon>Fungi</taxon>
        <taxon>Dikarya</taxon>
        <taxon>Ascomycota</taxon>
        <taxon>Pezizomycotina</taxon>
        <taxon>Dothideomycetes</taxon>
        <taxon>Dothideomycetidae</taxon>
        <taxon>Mycosphaerellales</taxon>
        <taxon>Extremaceae</taxon>
        <taxon>Vermiconidia</taxon>
    </lineage>
</organism>
<evidence type="ECO:0000313" key="2">
    <source>
        <dbReference type="EMBL" id="KAK5527586.1"/>
    </source>
</evidence>
<dbReference type="EMBL" id="JAXLQG010000042">
    <property type="protein sequence ID" value="KAK5527586.1"/>
    <property type="molecule type" value="Genomic_DNA"/>
</dbReference>
<dbReference type="Proteomes" id="UP001345827">
    <property type="component" value="Unassembled WGS sequence"/>
</dbReference>
<feature type="compositionally biased region" description="Polar residues" evidence="1">
    <location>
        <begin position="123"/>
        <end position="150"/>
    </location>
</feature>
<protein>
    <submittedName>
        <fullName evidence="2">Uncharacterized protein</fullName>
    </submittedName>
</protein>
<feature type="compositionally biased region" description="Polar residues" evidence="1">
    <location>
        <begin position="174"/>
        <end position="185"/>
    </location>
</feature>
<evidence type="ECO:0000256" key="1">
    <source>
        <dbReference type="SAM" id="MobiDB-lite"/>
    </source>
</evidence>
<accession>A0AAV9PQL4</accession>
<evidence type="ECO:0000313" key="3">
    <source>
        <dbReference type="Proteomes" id="UP001345827"/>
    </source>
</evidence>
<reference evidence="2 3" key="1">
    <citation type="submission" date="2023-06" db="EMBL/GenBank/DDBJ databases">
        <title>Black Yeasts Isolated from many extreme environments.</title>
        <authorList>
            <person name="Coleine C."/>
            <person name="Stajich J.E."/>
            <person name="Selbmann L."/>
        </authorList>
    </citation>
    <scope>NUCLEOTIDE SEQUENCE [LARGE SCALE GENOMIC DNA]</scope>
    <source>
        <strain evidence="2 3">CCFEE 5887</strain>
    </source>
</reference>
<sequence length="185" mass="19538">MSDYGKHSPKGSPKQVDKEQPASSAASNGSSRTLSAQDSAKQTASTTEVPGTTVAQAGQTATGGNGDFQDQEQHHPSAAHNGDSEEPSTQDTTEQAGMSTLRDFGFIRPLDPQSLEIMGFRTSGMSVPTTLPAQAGRTATSSNGESQEQDPQARARATSQSDGMSFIHPFNPDMFNQSFPRTDSK</sequence>
<feature type="region of interest" description="Disordered" evidence="1">
    <location>
        <begin position="1"/>
        <end position="107"/>
    </location>
</feature>
<feature type="region of interest" description="Disordered" evidence="1">
    <location>
        <begin position="119"/>
        <end position="185"/>
    </location>
</feature>
<gene>
    <name evidence="2" type="ORF">LTR25_011065</name>
</gene>